<protein>
    <submittedName>
        <fullName evidence="2">SRA-YDG domain protein</fullName>
    </submittedName>
</protein>
<dbReference type="PANTHER" id="PTHR14140:SF27">
    <property type="entry name" value="OS04G0289800 PROTEIN"/>
    <property type="match status" value="1"/>
</dbReference>
<dbReference type="KEGG" id="cfl:Cfla_1229"/>
<dbReference type="eggNOG" id="COG3440">
    <property type="taxonomic scope" value="Bacteria"/>
</dbReference>
<evidence type="ECO:0000259" key="1">
    <source>
        <dbReference type="PROSITE" id="PS51015"/>
    </source>
</evidence>
<dbReference type="SUPFAM" id="SSF88697">
    <property type="entry name" value="PUA domain-like"/>
    <property type="match status" value="1"/>
</dbReference>
<evidence type="ECO:0000313" key="3">
    <source>
        <dbReference type="Proteomes" id="UP000000849"/>
    </source>
</evidence>
<dbReference type="CDD" id="cd00085">
    <property type="entry name" value="HNHc"/>
    <property type="match status" value="1"/>
</dbReference>
<organism evidence="2 3">
    <name type="scientific">Cellulomonas flavigena (strain ATCC 482 / DSM 20109 / BCRC 11376 / JCM 18109 / NBRC 3775 / NCIMB 8073 / NRS 134)</name>
    <dbReference type="NCBI Taxonomy" id="446466"/>
    <lineage>
        <taxon>Bacteria</taxon>
        <taxon>Bacillati</taxon>
        <taxon>Actinomycetota</taxon>
        <taxon>Actinomycetes</taxon>
        <taxon>Micrococcales</taxon>
        <taxon>Cellulomonadaceae</taxon>
        <taxon>Cellulomonas</taxon>
    </lineage>
</organism>
<dbReference type="GO" id="GO:0016567">
    <property type="term" value="P:protein ubiquitination"/>
    <property type="evidence" value="ECO:0007669"/>
    <property type="project" value="TreeGrafter"/>
</dbReference>
<dbReference type="Proteomes" id="UP000000849">
    <property type="component" value="Chromosome"/>
</dbReference>
<reference evidence="2 3" key="1">
    <citation type="journal article" date="2010" name="Stand. Genomic Sci.">
        <title>Complete genome sequence of Cellulomonas flavigena type strain (134).</title>
        <authorList>
            <person name="Abt B."/>
            <person name="Foster B."/>
            <person name="Lapidus A."/>
            <person name="Clum A."/>
            <person name="Sun H."/>
            <person name="Pukall R."/>
            <person name="Lucas S."/>
            <person name="Glavina Del Rio T."/>
            <person name="Nolan M."/>
            <person name="Tice H."/>
            <person name="Cheng J.F."/>
            <person name="Pitluck S."/>
            <person name="Liolios K."/>
            <person name="Ivanova N."/>
            <person name="Mavromatis K."/>
            <person name="Ovchinnikova G."/>
            <person name="Pati A."/>
            <person name="Goodwin L."/>
            <person name="Chen A."/>
            <person name="Palaniappan K."/>
            <person name="Land M."/>
            <person name="Hauser L."/>
            <person name="Chang Y.J."/>
            <person name="Jeffries C.D."/>
            <person name="Rohde M."/>
            <person name="Goker M."/>
            <person name="Woyke T."/>
            <person name="Bristow J."/>
            <person name="Eisen J.A."/>
            <person name="Markowitz V."/>
            <person name="Hugenholtz P."/>
            <person name="Kyrpides N.C."/>
            <person name="Klenk H.P."/>
        </authorList>
    </citation>
    <scope>NUCLEOTIDE SEQUENCE [LARGE SCALE GENOMIC DNA]</scope>
    <source>
        <strain evidence="3">ATCC 482 / DSM 20109 / BCRC 11376 / JCM 18109 / NBRC 3775 / NCIMB 8073 / NRS 134</strain>
    </source>
</reference>
<dbReference type="GO" id="GO:0061630">
    <property type="term" value="F:ubiquitin protein ligase activity"/>
    <property type="evidence" value="ECO:0007669"/>
    <property type="project" value="TreeGrafter"/>
</dbReference>
<name>D5UBN5_CELFN</name>
<dbReference type="InterPro" id="IPR003615">
    <property type="entry name" value="HNH_nuc"/>
</dbReference>
<dbReference type="AlphaFoldDB" id="D5UBN5"/>
<evidence type="ECO:0000313" key="2">
    <source>
        <dbReference type="EMBL" id="ADG74130.1"/>
    </source>
</evidence>
<dbReference type="InterPro" id="IPR003105">
    <property type="entry name" value="SRA_YDG"/>
</dbReference>
<feature type="domain" description="YDG" evidence="1">
    <location>
        <begin position="6"/>
        <end position="149"/>
    </location>
</feature>
<dbReference type="GO" id="GO:0044027">
    <property type="term" value="P:negative regulation of gene expression via chromosomal CpG island methylation"/>
    <property type="evidence" value="ECO:0007669"/>
    <property type="project" value="TreeGrafter"/>
</dbReference>
<dbReference type="RefSeq" id="WP_013116464.1">
    <property type="nucleotide sequence ID" value="NC_014151.1"/>
</dbReference>
<dbReference type="EMBL" id="CP001964">
    <property type="protein sequence ID" value="ADG74130.1"/>
    <property type="molecule type" value="Genomic_DNA"/>
</dbReference>
<dbReference type="Pfam" id="PF13391">
    <property type="entry name" value="HNH_2"/>
    <property type="match status" value="1"/>
</dbReference>
<dbReference type="PANTHER" id="PTHR14140">
    <property type="entry name" value="E3 UBIQUITIN-PROTEIN LIGASE UHRF-RELATED"/>
    <property type="match status" value="1"/>
</dbReference>
<dbReference type="SMART" id="SM00466">
    <property type="entry name" value="SRA"/>
    <property type="match status" value="1"/>
</dbReference>
<proteinExistence type="predicted"/>
<dbReference type="HOGENOM" id="CLU_061333_0_0_11"/>
<dbReference type="STRING" id="446466.Cfla_1229"/>
<accession>D5UBN5</accession>
<dbReference type="InterPro" id="IPR045134">
    <property type="entry name" value="UHRF1/2-like"/>
</dbReference>
<gene>
    <name evidence="2" type="ordered locus">Cfla_1229</name>
</gene>
<dbReference type="Pfam" id="PF02182">
    <property type="entry name" value="SAD_SRA"/>
    <property type="match status" value="1"/>
</dbReference>
<dbReference type="Gene3D" id="2.30.280.10">
    <property type="entry name" value="SRA-YDG"/>
    <property type="match status" value="1"/>
</dbReference>
<dbReference type="InterPro" id="IPR015947">
    <property type="entry name" value="PUA-like_sf"/>
</dbReference>
<dbReference type="PROSITE" id="PS51015">
    <property type="entry name" value="YDG"/>
    <property type="match status" value="1"/>
</dbReference>
<sequence length="289" mass="31439">MSPTFGHIPGVPIGTTFENRAALAAAGVHTPHMQGISGNRENGADSIVASGSYVDDEDHGDYLIYTGMGGRDLATGRQIADQSVDQYANAGLITSELAGHPVRVVRGANGNALYAPPSGFRYDGLFTVESHWMTTGQDGYKVVQYRLQRLPNQPEPEGVAEPEDDPAYAVTVVTRRIRNTAVAQHVKEMYERTCQVCDREVSILGGLYVEGAHIRPLGRPHVGPDSVNNVLCLCPNHHVQLDYGGIVIGDDMRVTERETGSMIGPLRLKPGHNIDLAHVRYHRALWPEA</sequence>
<dbReference type="InterPro" id="IPR036987">
    <property type="entry name" value="SRA-YDG_sf"/>
</dbReference>
<keyword evidence="3" id="KW-1185">Reference proteome</keyword>